<keyword evidence="4 7" id="KW-0863">Zinc-finger</keyword>
<feature type="compositionally biased region" description="Low complexity" evidence="8">
    <location>
        <begin position="7"/>
        <end position="26"/>
    </location>
</feature>
<dbReference type="Proteomes" id="UP000750334">
    <property type="component" value="Unassembled WGS sequence"/>
</dbReference>
<dbReference type="PROSITE" id="PS00028">
    <property type="entry name" value="ZINC_FINGER_C2H2_1"/>
    <property type="match status" value="1"/>
</dbReference>
<dbReference type="PANTHER" id="PTHR40626:SF32">
    <property type="entry name" value="ZINC FINGER PROTEIN RST2"/>
    <property type="match status" value="1"/>
</dbReference>
<dbReference type="PANTHER" id="PTHR40626">
    <property type="entry name" value="MIP31509P"/>
    <property type="match status" value="1"/>
</dbReference>
<evidence type="ECO:0000256" key="8">
    <source>
        <dbReference type="SAM" id="MobiDB-lite"/>
    </source>
</evidence>
<comment type="subcellular location">
    <subcellularLocation>
        <location evidence="1">Nucleus</location>
    </subcellularLocation>
</comment>
<name>A0A9P6W9W1_MAUEX</name>
<keyword evidence="5" id="KW-0862">Zinc</keyword>
<dbReference type="OrthoDB" id="10018191at2759"/>
<dbReference type="GO" id="GO:0008270">
    <property type="term" value="F:zinc ion binding"/>
    <property type="evidence" value="ECO:0007669"/>
    <property type="project" value="UniProtKB-KW"/>
</dbReference>
<evidence type="ECO:0000313" key="11">
    <source>
        <dbReference type="Proteomes" id="UP000750334"/>
    </source>
</evidence>
<accession>A0A9P6W9W1</accession>
<keyword evidence="11" id="KW-1185">Reference proteome</keyword>
<evidence type="ECO:0000313" key="10">
    <source>
        <dbReference type="EMBL" id="KAG0668169.1"/>
    </source>
</evidence>
<dbReference type="GO" id="GO:0000978">
    <property type="term" value="F:RNA polymerase II cis-regulatory region sequence-specific DNA binding"/>
    <property type="evidence" value="ECO:0007669"/>
    <property type="project" value="InterPro"/>
</dbReference>
<evidence type="ECO:0000259" key="9">
    <source>
        <dbReference type="PROSITE" id="PS50157"/>
    </source>
</evidence>
<feature type="domain" description="C2H2-type" evidence="9">
    <location>
        <begin position="30"/>
        <end position="60"/>
    </location>
</feature>
<dbReference type="Gene3D" id="3.30.160.60">
    <property type="entry name" value="Classic Zinc Finger"/>
    <property type="match status" value="2"/>
</dbReference>
<feature type="region of interest" description="Disordered" evidence="8">
    <location>
        <begin position="156"/>
        <end position="176"/>
    </location>
</feature>
<dbReference type="AlphaFoldDB" id="A0A9P6W9W1"/>
<dbReference type="GO" id="GO:0000981">
    <property type="term" value="F:DNA-binding transcription factor activity, RNA polymerase II-specific"/>
    <property type="evidence" value="ECO:0007669"/>
    <property type="project" value="InterPro"/>
</dbReference>
<sequence>MSNFKKSPTLSAGGTATASSPTSSAGKKMFRCEGYKDCNMAFTRAEHLARHIRKHTGEKPFQCYICLKHFSRVDNLKQHRDSVHAKLNYPPSYFNEMSQPQNSNIQPSTQYGKRLLNPYNMHNRPDIHMMGMLPPRIQPSQPQHFIYASPSYDGTSTNNNNNNNNNISNNNNNNNSNSYVQYIPQHVVLSHHQLPAASPPHHQLHYSNNTHISPASPITNYNINLQSPNHQQQQILLPTGTLPLHIQQYSPLDTTTTTTTSNNNLPLSPEMNKTYNVGNNSNIVVFPVQEVQMDYPDDRRFPITQSMNNSSNIHTVTMSPTQQYYDTSHTGTLPTHHSNVNNNKNSITTIGTKKFGRRRKLTTIDKKSPPQDLSTAINAEKKLLLPSTQTLANSKKKTVINPLPNKDRRISIDTEIANGNENIKNDDTRGNKNKKNNSNEETKNVTDRLSVNYILL</sequence>
<dbReference type="PROSITE" id="PS50157">
    <property type="entry name" value="ZINC_FINGER_C2H2_2"/>
    <property type="match status" value="2"/>
</dbReference>
<dbReference type="GO" id="GO:0000785">
    <property type="term" value="C:chromatin"/>
    <property type="evidence" value="ECO:0007669"/>
    <property type="project" value="TreeGrafter"/>
</dbReference>
<dbReference type="EMBL" id="PUHR01000077">
    <property type="protein sequence ID" value="KAG0668169.1"/>
    <property type="molecule type" value="Genomic_DNA"/>
</dbReference>
<dbReference type="InterPro" id="IPR013087">
    <property type="entry name" value="Znf_C2H2_type"/>
</dbReference>
<feature type="domain" description="C2H2-type" evidence="9">
    <location>
        <begin position="61"/>
        <end position="89"/>
    </location>
</feature>
<keyword evidence="6" id="KW-0539">Nucleus</keyword>
<dbReference type="GO" id="GO:0005634">
    <property type="term" value="C:nucleus"/>
    <property type="evidence" value="ECO:0007669"/>
    <property type="project" value="UniProtKB-SubCell"/>
</dbReference>
<keyword evidence="2" id="KW-0479">Metal-binding</keyword>
<feature type="region of interest" description="Disordered" evidence="8">
    <location>
        <begin position="1"/>
        <end position="27"/>
    </location>
</feature>
<evidence type="ECO:0000256" key="1">
    <source>
        <dbReference type="ARBA" id="ARBA00004123"/>
    </source>
</evidence>
<gene>
    <name evidence="10" type="ORF">C6P45_004959</name>
</gene>
<evidence type="ECO:0000256" key="3">
    <source>
        <dbReference type="ARBA" id="ARBA00022737"/>
    </source>
</evidence>
<feature type="compositionally biased region" description="Low complexity" evidence="8">
    <location>
        <begin position="158"/>
        <end position="176"/>
    </location>
</feature>
<reference evidence="10 11" key="1">
    <citation type="submission" date="2020-11" db="EMBL/GenBank/DDBJ databases">
        <title>Kefir isolates.</title>
        <authorList>
            <person name="Marcisauskas S."/>
            <person name="Kim Y."/>
            <person name="Blasche S."/>
        </authorList>
    </citation>
    <scope>NUCLEOTIDE SEQUENCE [LARGE SCALE GENOMIC DNA]</scope>
    <source>
        <strain evidence="10 11">OG2</strain>
    </source>
</reference>
<feature type="region of interest" description="Disordered" evidence="8">
    <location>
        <begin position="420"/>
        <end position="444"/>
    </location>
</feature>
<proteinExistence type="predicted"/>
<dbReference type="InterPro" id="IPR036236">
    <property type="entry name" value="Znf_C2H2_sf"/>
</dbReference>
<dbReference type="Pfam" id="PF00096">
    <property type="entry name" value="zf-C2H2"/>
    <property type="match status" value="2"/>
</dbReference>
<dbReference type="SUPFAM" id="SSF57667">
    <property type="entry name" value="beta-beta-alpha zinc fingers"/>
    <property type="match status" value="1"/>
</dbReference>
<evidence type="ECO:0000256" key="7">
    <source>
        <dbReference type="PROSITE-ProRule" id="PRU00042"/>
    </source>
</evidence>
<evidence type="ECO:0000256" key="5">
    <source>
        <dbReference type="ARBA" id="ARBA00022833"/>
    </source>
</evidence>
<protein>
    <recommendedName>
        <fullName evidence="9">C2H2-type domain-containing protein</fullName>
    </recommendedName>
</protein>
<dbReference type="FunFam" id="3.30.160.60:FF:002343">
    <property type="entry name" value="Zinc finger protein 33A"/>
    <property type="match status" value="1"/>
</dbReference>
<dbReference type="InterPro" id="IPR051059">
    <property type="entry name" value="VerF-like"/>
</dbReference>
<evidence type="ECO:0000256" key="4">
    <source>
        <dbReference type="ARBA" id="ARBA00022771"/>
    </source>
</evidence>
<evidence type="ECO:0000256" key="2">
    <source>
        <dbReference type="ARBA" id="ARBA00022723"/>
    </source>
</evidence>
<evidence type="ECO:0000256" key="6">
    <source>
        <dbReference type="ARBA" id="ARBA00023242"/>
    </source>
</evidence>
<comment type="caution">
    <text evidence="10">The sequence shown here is derived from an EMBL/GenBank/DDBJ whole genome shotgun (WGS) entry which is preliminary data.</text>
</comment>
<keyword evidence="3" id="KW-0677">Repeat</keyword>
<dbReference type="SMART" id="SM00355">
    <property type="entry name" value="ZnF_C2H2"/>
    <property type="match status" value="2"/>
</dbReference>
<organism evidence="10 11">
    <name type="scientific">Maudiozyma exigua</name>
    <name type="common">Yeast</name>
    <name type="synonym">Kazachstania exigua</name>
    <dbReference type="NCBI Taxonomy" id="34358"/>
    <lineage>
        <taxon>Eukaryota</taxon>
        <taxon>Fungi</taxon>
        <taxon>Dikarya</taxon>
        <taxon>Ascomycota</taxon>
        <taxon>Saccharomycotina</taxon>
        <taxon>Saccharomycetes</taxon>
        <taxon>Saccharomycetales</taxon>
        <taxon>Saccharomycetaceae</taxon>
        <taxon>Maudiozyma</taxon>
    </lineage>
</organism>